<dbReference type="Pfam" id="PF02961">
    <property type="entry name" value="SAM_BAF"/>
    <property type="match status" value="1"/>
</dbReference>
<gene>
    <name evidence="1" type="ORF">NP493_857g00039</name>
</gene>
<evidence type="ECO:0000313" key="1">
    <source>
        <dbReference type="EMBL" id="KAK2173677.1"/>
    </source>
</evidence>
<dbReference type="GO" id="GO:0003677">
    <property type="term" value="F:DNA binding"/>
    <property type="evidence" value="ECO:0007669"/>
    <property type="project" value="InterPro"/>
</dbReference>
<protein>
    <submittedName>
        <fullName evidence="1">Uncharacterized protein</fullName>
    </submittedName>
</protein>
<evidence type="ECO:0000313" key="2">
    <source>
        <dbReference type="Proteomes" id="UP001209878"/>
    </source>
</evidence>
<keyword evidence="2" id="KW-1185">Reference proteome</keyword>
<dbReference type="AlphaFoldDB" id="A0AAD9NKI5"/>
<proteinExistence type="predicted"/>
<organism evidence="1 2">
    <name type="scientific">Ridgeia piscesae</name>
    <name type="common">Tubeworm</name>
    <dbReference type="NCBI Taxonomy" id="27915"/>
    <lineage>
        <taxon>Eukaryota</taxon>
        <taxon>Metazoa</taxon>
        <taxon>Spiralia</taxon>
        <taxon>Lophotrochozoa</taxon>
        <taxon>Annelida</taxon>
        <taxon>Polychaeta</taxon>
        <taxon>Sedentaria</taxon>
        <taxon>Canalipalpata</taxon>
        <taxon>Sabellida</taxon>
        <taxon>Siboglinidae</taxon>
        <taxon>Ridgeia</taxon>
    </lineage>
</organism>
<accession>A0AAD9NKI5</accession>
<dbReference type="Gene3D" id="1.10.150.40">
    <property type="entry name" value="Barrier-to-autointegration factor, BAF"/>
    <property type="match status" value="1"/>
</dbReference>
<name>A0AAD9NKI5_RIDPI</name>
<sequence length="86" mass="9972">MVQTIKNRLFVGSKMGNKKVDAVSGINGVFKTRIGCKSAAKLSCKYKCMTKRNYYRWMMKKTGSNVKYAKDSYDCLRDHCKRQRDC</sequence>
<dbReference type="InterPro" id="IPR036617">
    <property type="entry name" value="BAF_sf"/>
</dbReference>
<dbReference type="SUPFAM" id="SSF47798">
    <property type="entry name" value="Barrier-to-autointegration factor, BAF"/>
    <property type="match status" value="1"/>
</dbReference>
<dbReference type="EMBL" id="JAODUO010000857">
    <property type="protein sequence ID" value="KAK2173677.1"/>
    <property type="molecule type" value="Genomic_DNA"/>
</dbReference>
<reference evidence="1" key="1">
    <citation type="journal article" date="2023" name="Mol. Biol. Evol.">
        <title>Third-Generation Sequencing Reveals the Adaptive Role of the Epigenome in Three Deep-Sea Polychaetes.</title>
        <authorList>
            <person name="Perez M."/>
            <person name="Aroh O."/>
            <person name="Sun Y."/>
            <person name="Lan Y."/>
            <person name="Juniper S.K."/>
            <person name="Young C.R."/>
            <person name="Angers B."/>
            <person name="Qian P.Y."/>
        </authorList>
    </citation>
    <scope>NUCLEOTIDE SEQUENCE</scope>
    <source>
        <strain evidence="1">R07B-5</strain>
    </source>
</reference>
<dbReference type="InterPro" id="IPR004122">
    <property type="entry name" value="BAF_prot"/>
</dbReference>
<dbReference type="SMART" id="SM01023">
    <property type="entry name" value="BAF"/>
    <property type="match status" value="1"/>
</dbReference>
<dbReference type="Proteomes" id="UP001209878">
    <property type="component" value="Unassembled WGS sequence"/>
</dbReference>
<comment type="caution">
    <text evidence="1">The sequence shown here is derived from an EMBL/GenBank/DDBJ whole genome shotgun (WGS) entry which is preliminary data.</text>
</comment>